<keyword evidence="3" id="KW-0862">Zinc</keyword>
<evidence type="ECO:0000256" key="1">
    <source>
        <dbReference type="ARBA" id="ARBA00022723"/>
    </source>
</evidence>
<dbReference type="OrthoDB" id="2955081at2759"/>
<reference evidence="6" key="2">
    <citation type="submission" date="2021-10" db="EMBL/GenBank/DDBJ databases">
        <title>Phylogenomics reveals ancestral predisposition of the termite-cultivated fungus Termitomyces towards a domesticated lifestyle.</title>
        <authorList>
            <person name="Auxier B."/>
            <person name="Grum-Grzhimaylo A."/>
            <person name="Cardenas M.E."/>
            <person name="Lodge J.D."/>
            <person name="Laessoe T."/>
            <person name="Pedersen O."/>
            <person name="Smith M.E."/>
            <person name="Kuyper T.W."/>
            <person name="Franco-Molano E.A."/>
            <person name="Baroni T.J."/>
            <person name="Aanen D.K."/>
        </authorList>
    </citation>
    <scope>NUCLEOTIDE SEQUENCE</scope>
    <source>
        <strain evidence="6">D49</strain>
    </source>
</reference>
<proteinExistence type="predicted"/>
<dbReference type="SUPFAM" id="SSF144232">
    <property type="entry name" value="HIT/MYND zinc finger-like"/>
    <property type="match status" value="1"/>
</dbReference>
<dbReference type="Proteomes" id="UP000717328">
    <property type="component" value="Unassembled WGS sequence"/>
</dbReference>
<name>A0A9P7GR02_9AGAR</name>
<feature type="domain" description="MYND-type" evidence="5">
    <location>
        <begin position="439"/>
        <end position="481"/>
    </location>
</feature>
<evidence type="ECO:0000256" key="2">
    <source>
        <dbReference type="ARBA" id="ARBA00022771"/>
    </source>
</evidence>
<gene>
    <name evidence="6" type="ORF">H0H81_008256</name>
</gene>
<evidence type="ECO:0000256" key="3">
    <source>
        <dbReference type="ARBA" id="ARBA00022833"/>
    </source>
</evidence>
<accession>A0A9P7GR02</accession>
<dbReference type="GO" id="GO:0008270">
    <property type="term" value="F:zinc ion binding"/>
    <property type="evidence" value="ECO:0007669"/>
    <property type="project" value="UniProtKB-KW"/>
</dbReference>
<reference evidence="6" key="1">
    <citation type="submission" date="2021-02" db="EMBL/GenBank/DDBJ databases">
        <authorList>
            <person name="Nieuwenhuis M."/>
            <person name="Van De Peppel L.J.J."/>
        </authorList>
    </citation>
    <scope>NUCLEOTIDE SEQUENCE</scope>
    <source>
        <strain evidence="6">D49</strain>
    </source>
</reference>
<keyword evidence="7" id="KW-1185">Reference proteome</keyword>
<dbReference type="InterPro" id="IPR002893">
    <property type="entry name" value="Znf_MYND"/>
</dbReference>
<dbReference type="Pfam" id="PF01753">
    <property type="entry name" value="zf-MYND"/>
    <property type="match status" value="1"/>
</dbReference>
<keyword evidence="1" id="KW-0479">Metal-binding</keyword>
<evidence type="ECO:0000259" key="5">
    <source>
        <dbReference type="PROSITE" id="PS50865"/>
    </source>
</evidence>
<evidence type="ECO:0000313" key="7">
    <source>
        <dbReference type="Proteomes" id="UP000717328"/>
    </source>
</evidence>
<dbReference type="EMBL" id="JABCKI010000227">
    <property type="protein sequence ID" value="KAG5651547.1"/>
    <property type="molecule type" value="Genomic_DNA"/>
</dbReference>
<keyword evidence="2 4" id="KW-0863">Zinc-finger</keyword>
<evidence type="ECO:0000313" key="6">
    <source>
        <dbReference type="EMBL" id="KAG5651547.1"/>
    </source>
</evidence>
<dbReference type="Gene3D" id="6.10.140.2220">
    <property type="match status" value="1"/>
</dbReference>
<protein>
    <recommendedName>
        <fullName evidence="5">MYND-type domain-containing protein</fullName>
    </recommendedName>
</protein>
<dbReference type="AlphaFoldDB" id="A0A9P7GR02"/>
<sequence length="666" mass="75207">MLVARASDGSLEGLKVLVAWMELNKLTARQDRLVPILYRYLEKDPPAYLEAEADRLKYQCGQAALDGVLQTFLWQASHAAIGGSLTLRYFTRLWPTICKWIQLTYSRIYPKGILFESNNYPVEGTDDHQSILTIRRLLLITHAFPVSKTMSETPGFGAMLTDLWIRLSEIRSSPVYASDVWSDLTGRLLMTMNDPDKIKAALGPLYADIPKFAIFILRNLRSLTSDVNNIRGNEYFKAIIPIAHFLSTTSLVVPGLSGALLSRNSMVEIMYTLNFTLKAPLNQPDEPGPGYLVRTCVWACLSYIEAASRFTDGFTWITQAVRSKLIQVLLKCSALPKETDVSKASPEIRRSFAYSSLASIHIAIVKTLNVLSIFSIYRSFLREVDRVMADREISLLEEGVPKEGNVWDAWMSFKRLANERLVVKRTFDKTGKYSQPCTAPNCSQRETNQFFKICSACQNSVYCSKACQTSDWKSGRHRAYCNKIRKDRAEGKPAPISEHDHKFIQFCAEFDIRRHRASLAIARREVRIDTGTTNCVVYVEYAGPPLAFVVDAPEIFPDSLYYALWETQPELRERDPPLIFLVVNVPYGKTYQMTIFGADQANSPDFWLRKVLDGVRKGEPRTTYVVRADESFSRAGPLYGLAGEEAKGVIFNSPCSMQHSDGNLIS</sequence>
<organism evidence="6 7">
    <name type="scientific">Sphagnurus paluster</name>
    <dbReference type="NCBI Taxonomy" id="117069"/>
    <lineage>
        <taxon>Eukaryota</taxon>
        <taxon>Fungi</taxon>
        <taxon>Dikarya</taxon>
        <taxon>Basidiomycota</taxon>
        <taxon>Agaricomycotina</taxon>
        <taxon>Agaricomycetes</taxon>
        <taxon>Agaricomycetidae</taxon>
        <taxon>Agaricales</taxon>
        <taxon>Tricholomatineae</taxon>
        <taxon>Lyophyllaceae</taxon>
        <taxon>Sphagnurus</taxon>
    </lineage>
</organism>
<comment type="caution">
    <text evidence="6">The sequence shown here is derived from an EMBL/GenBank/DDBJ whole genome shotgun (WGS) entry which is preliminary data.</text>
</comment>
<dbReference type="PROSITE" id="PS50865">
    <property type="entry name" value="ZF_MYND_2"/>
    <property type="match status" value="1"/>
</dbReference>
<evidence type="ECO:0000256" key="4">
    <source>
        <dbReference type="PROSITE-ProRule" id="PRU00134"/>
    </source>
</evidence>